<organism evidence="1 2">
    <name type="scientific">Neobacillus kokaensis</name>
    <dbReference type="NCBI Taxonomy" id="2759023"/>
    <lineage>
        <taxon>Bacteria</taxon>
        <taxon>Bacillati</taxon>
        <taxon>Bacillota</taxon>
        <taxon>Bacilli</taxon>
        <taxon>Bacillales</taxon>
        <taxon>Bacillaceae</taxon>
        <taxon>Neobacillus</taxon>
    </lineage>
</organism>
<dbReference type="InterPro" id="IPR036388">
    <property type="entry name" value="WH-like_DNA-bd_sf"/>
</dbReference>
<name>A0ABQ3N5K0_9BACI</name>
<dbReference type="EMBL" id="BNDS01000019">
    <property type="protein sequence ID" value="GHI00200.1"/>
    <property type="molecule type" value="Genomic_DNA"/>
</dbReference>
<reference evidence="1 2" key="1">
    <citation type="journal article" date="2022" name="Int. J. Syst. Evol. Microbiol.">
        <title>Neobacillus kokaensis sp. nov., isolated from soil.</title>
        <authorList>
            <person name="Yuki K."/>
            <person name="Matsubara H."/>
            <person name="Yamaguchi S."/>
        </authorList>
    </citation>
    <scope>NUCLEOTIDE SEQUENCE [LARGE SCALE GENOMIC DNA]</scope>
    <source>
        <strain evidence="1 2">LOB 377</strain>
    </source>
</reference>
<proteinExistence type="predicted"/>
<dbReference type="RefSeq" id="WP_191275447.1">
    <property type="nucleotide sequence ID" value="NZ_BNDS01000019.1"/>
</dbReference>
<evidence type="ECO:0000313" key="2">
    <source>
        <dbReference type="Proteomes" id="UP000637074"/>
    </source>
</evidence>
<dbReference type="InterPro" id="IPR036390">
    <property type="entry name" value="WH_DNA-bd_sf"/>
</dbReference>
<dbReference type="Proteomes" id="UP000637074">
    <property type="component" value="Unassembled WGS sequence"/>
</dbReference>
<gene>
    <name evidence="1" type="ORF">AM1BK_37420</name>
</gene>
<sequence length="441" mass="50666">MSIRVGLIGVEDNLSWIKSIVDEYPEFQCLPLLHYYDEDVIELLKVHSHEVDLWLFSGIYPYTVAKEWGQIDKPMFYVPYTGTSLYRRLYQILYRHQFEVDELSFDALAEAGLRQIFDELAVPFHQNRLSKEYHSLEEVVDHHYHLWSSGQTKAAVTCAWQVQTELERLGVPVFRVTHTKSAVQSVLNMALRTYEMLHFKNRQIAVQMFEFDYLSHLTKSTYASDEIYNIEINITQRLLNYAKMVQGSLKSVGPGRFVIFTTRGALSEITREFTVIPEAAETGLITQGLVTCGIGIGQSAYDAEIRAGNAMLHALEHGKGNWMAAFEDKTFHGPLGKPESISYSYNSKEIKQVSEVTSLSPVTISKIYAIIKKMDKDEITAQELADQLRILPRSARRILTQLEKKGFAKEVGEETPHLRGRPRKIYRIDFKISKVWQKNDI</sequence>
<comment type="caution">
    <text evidence="1">The sequence shown here is derived from an EMBL/GenBank/DDBJ whole genome shotgun (WGS) entry which is preliminary data.</text>
</comment>
<keyword evidence="2" id="KW-1185">Reference proteome</keyword>
<dbReference type="SUPFAM" id="SSF46785">
    <property type="entry name" value="Winged helix' DNA-binding domain"/>
    <property type="match status" value="1"/>
</dbReference>
<dbReference type="InterPro" id="IPR043128">
    <property type="entry name" value="Rev_trsase/Diguanyl_cyclase"/>
</dbReference>
<protein>
    <submittedName>
        <fullName evidence="1">Transcriptional regulator</fullName>
    </submittedName>
</protein>
<dbReference type="Gene3D" id="3.30.70.270">
    <property type="match status" value="1"/>
</dbReference>
<evidence type="ECO:0000313" key="1">
    <source>
        <dbReference type="EMBL" id="GHI00200.1"/>
    </source>
</evidence>
<dbReference type="Gene3D" id="1.10.10.10">
    <property type="entry name" value="Winged helix-like DNA-binding domain superfamily/Winged helix DNA-binding domain"/>
    <property type="match status" value="1"/>
</dbReference>
<accession>A0ABQ3N5K0</accession>